<proteinExistence type="predicted"/>
<evidence type="ECO:0008006" key="2">
    <source>
        <dbReference type="Google" id="ProtNLM"/>
    </source>
</evidence>
<dbReference type="Gramene" id="NC10G0032580.1">
    <property type="protein sequence ID" value="NC10G0032580.1:cds"/>
    <property type="gene ID" value="NC10G0032580"/>
</dbReference>
<evidence type="ECO:0000313" key="1">
    <source>
        <dbReference type="EMBL" id="VVV53493.1"/>
    </source>
</evidence>
<organism evidence="1">
    <name type="scientific">Nymphaea colorata</name>
    <name type="common">pocket water lily</name>
    <dbReference type="NCBI Taxonomy" id="210225"/>
    <lineage>
        <taxon>Eukaryota</taxon>
        <taxon>Viridiplantae</taxon>
        <taxon>Streptophyta</taxon>
        <taxon>Embryophyta</taxon>
        <taxon>Tracheophyta</taxon>
        <taxon>Spermatophyta</taxon>
        <taxon>Magnoliopsida</taxon>
        <taxon>Nymphaeales</taxon>
        <taxon>Nymphaeaceae</taxon>
        <taxon>Nymphaea</taxon>
    </lineage>
</organism>
<sequence>MASPIAHIASNQKFPYPYTLNVANFVSIKLSQTNFLLWKTQVLCLIESQDLQGFISGEIAASDKFIITGSKQEIKPLQWKKLDRLLRGWITGTLTEDVLGLVVGLETTQQVWKTLEEAYALDSQERECCLLQKLHTHKKKNMNISDYIQIFKSTCDELQAIGKSVNDHTKVFLLLNGLGSKYESFITSMLKPPISSYKEVVPLLQSHETMKQLKDKKKTLSINPFSTLKGLDSIAIIEEEENQHSLLTEGGFTRTTEDNKRNLGT</sequence>
<name>A0A5K0WJW0_9MAGN</name>
<dbReference type="AlphaFoldDB" id="A0A5K0WJW0"/>
<dbReference type="PANTHER" id="PTHR47481">
    <property type="match status" value="1"/>
</dbReference>
<gene>
    <name evidence="1" type="ORF">NYM_LOCUS3774</name>
</gene>
<protein>
    <recommendedName>
        <fullName evidence="2">Retrotransposon Copia-like N-terminal domain-containing protein</fullName>
    </recommendedName>
</protein>
<dbReference type="EMBL" id="LR721775">
    <property type="protein sequence ID" value="VVV53493.1"/>
    <property type="molecule type" value="Genomic_DNA"/>
</dbReference>
<dbReference type="Pfam" id="PF14223">
    <property type="entry name" value="Retrotran_gag_2"/>
    <property type="match status" value="1"/>
</dbReference>
<accession>A0A5K0WJW0</accession>
<dbReference type="PANTHER" id="PTHR47481:SF2">
    <property type="entry name" value="RETROTRANSPOSON GAG DOMAIN-CONTAINING PROTEIN"/>
    <property type="match status" value="1"/>
</dbReference>
<reference evidence="1" key="1">
    <citation type="submission" date="2019-09" db="EMBL/GenBank/DDBJ databases">
        <authorList>
            <person name="Zhang L."/>
        </authorList>
    </citation>
    <scope>NUCLEOTIDE SEQUENCE</scope>
</reference>